<sequence>MHVKILDESVVERAKSRGIDVLVYAPHFTRLPTIQQRAEQFSDDELTVVPAREIFAGPWHDRRHVLAVDLSQPIPDFITLEGAMQELDRQQATVLVPHPEFLTVSLDRAQIDRYSDVIDGVEAYNPKHLSWHNRRASEITRKSDRPAFTSSYAHLLTTVGEAWTTFDRPINAPEDLTAALRSGNPQLRHRTGATHRVRCLAEFAHLGWENTWEKFDRVVRSGMEPTHPGHVAYGGRFDDVRVDRHGVLG</sequence>
<proteinExistence type="predicted"/>
<dbReference type="RefSeq" id="WP_049994256.1">
    <property type="nucleotide sequence ID" value="NZ_CP031310.1"/>
</dbReference>
<dbReference type="Pfam" id="PF13263">
    <property type="entry name" value="PHP_C"/>
    <property type="match status" value="1"/>
</dbReference>
<organism evidence="1 2">
    <name type="scientific">Halapricum salinum</name>
    <dbReference type="NCBI Taxonomy" id="1457250"/>
    <lineage>
        <taxon>Archaea</taxon>
        <taxon>Methanobacteriati</taxon>
        <taxon>Methanobacteriota</taxon>
        <taxon>Stenosarchaea group</taxon>
        <taxon>Halobacteria</taxon>
        <taxon>Halobacteriales</taxon>
        <taxon>Haloarculaceae</taxon>
        <taxon>Halapricum</taxon>
    </lineage>
</organism>
<dbReference type="SUPFAM" id="SSF89550">
    <property type="entry name" value="PHP domain-like"/>
    <property type="match status" value="1"/>
</dbReference>
<keyword evidence="2" id="KW-1185">Reference proteome</keyword>
<evidence type="ECO:0000313" key="2">
    <source>
        <dbReference type="Proteomes" id="UP000296706"/>
    </source>
</evidence>
<dbReference type="GeneID" id="39849050"/>
<dbReference type="AlphaFoldDB" id="A0A4D6HHD4"/>
<dbReference type="Gene3D" id="3.20.20.140">
    <property type="entry name" value="Metal-dependent hydrolases"/>
    <property type="match status" value="1"/>
</dbReference>
<protein>
    <submittedName>
        <fullName evidence="1">PHP domain-containing protein</fullName>
    </submittedName>
</protein>
<dbReference type="Proteomes" id="UP000296706">
    <property type="component" value="Chromosome"/>
</dbReference>
<dbReference type="KEGG" id="hsn:DV733_14275"/>
<accession>A0A4D6HHD4</accession>
<dbReference type="STRING" id="1457250.GCA_000755225_01721"/>
<gene>
    <name evidence="1" type="ORF">DV733_14275</name>
</gene>
<dbReference type="InterPro" id="IPR016195">
    <property type="entry name" value="Pol/histidinol_Pase-like"/>
</dbReference>
<name>A0A4D6HHD4_9EURY</name>
<evidence type="ECO:0000313" key="1">
    <source>
        <dbReference type="EMBL" id="QCC52975.1"/>
    </source>
</evidence>
<dbReference type="EMBL" id="CP031310">
    <property type="protein sequence ID" value="QCC52975.1"/>
    <property type="molecule type" value="Genomic_DNA"/>
</dbReference>
<reference evidence="1 2" key="1">
    <citation type="journal article" date="2019" name="Nat. Commun.">
        <title>A new type of DNA phosphorothioation-based antiviral system in archaea.</title>
        <authorList>
            <person name="Xiong L."/>
            <person name="Liu S."/>
            <person name="Chen S."/>
            <person name="Xiao Y."/>
            <person name="Zhu B."/>
            <person name="Gao Y."/>
            <person name="Zhang Y."/>
            <person name="Chen B."/>
            <person name="Luo J."/>
            <person name="Deng Z."/>
            <person name="Chen X."/>
            <person name="Wang L."/>
            <person name="Chen S."/>
        </authorList>
    </citation>
    <scope>NUCLEOTIDE SEQUENCE [LARGE SCALE GENOMIC DNA]</scope>
    <source>
        <strain evidence="1 2">CBA1105</strain>
    </source>
</reference>
<dbReference type="OrthoDB" id="190669at2157"/>